<dbReference type="VEuPathDB" id="FungiDB:PV10_05296"/>
<dbReference type="GO" id="GO:0008270">
    <property type="term" value="F:zinc ion binding"/>
    <property type="evidence" value="ECO:0007669"/>
    <property type="project" value="InterPro"/>
</dbReference>
<dbReference type="CDD" id="cd00067">
    <property type="entry name" value="GAL4"/>
    <property type="match status" value="1"/>
</dbReference>
<organism evidence="8 9">
    <name type="scientific">Exophiala mesophila</name>
    <name type="common">Black yeast-like fungus</name>
    <dbReference type="NCBI Taxonomy" id="212818"/>
    <lineage>
        <taxon>Eukaryota</taxon>
        <taxon>Fungi</taxon>
        <taxon>Dikarya</taxon>
        <taxon>Ascomycota</taxon>
        <taxon>Pezizomycotina</taxon>
        <taxon>Eurotiomycetes</taxon>
        <taxon>Chaetothyriomycetidae</taxon>
        <taxon>Chaetothyriales</taxon>
        <taxon>Herpotrichiellaceae</taxon>
        <taxon>Exophiala</taxon>
    </lineage>
</organism>
<dbReference type="InterPro" id="IPR001138">
    <property type="entry name" value="Zn2Cys6_DnaBD"/>
</dbReference>
<dbReference type="PROSITE" id="PS00463">
    <property type="entry name" value="ZN2_CY6_FUNGAL_1"/>
    <property type="match status" value="1"/>
</dbReference>
<dbReference type="GO" id="GO:0005634">
    <property type="term" value="C:nucleus"/>
    <property type="evidence" value="ECO:0007669"/>
    <property type="project" value="UniProtKB-SubCell"/>
</dbReference>
<dbReference type="Pfam" id="PF00172">
    <property type="entry name" value="Zn_clus"/>
    <property type="match status" value="1"/>
</dbReference>
<dbReference type="PANTHER" id="PTHR37534:SF51">
    <property type="entry name" value="ACRIFLAVINE SENSITIVITY CONTROL PROTEIN ACR-2"/>
    <property type="match status" value="1"/>
</dbReference>
<reference evidence="8 9" key="1">
    <citation type="submission" date="2015-01" db="EMBL/GenBank/DDBJ databases">
        <title>The Genome Sequence of Exophiala mesophila CBS40295.</title>
        <authorList>
            <consortium name="The Broad Institute Genomics Platform"/>
            <person name="Cuomo C."/>
            <person name="de Hoog S."/>
            <person name="Gorbushina A."/>
            <person name="Stielow B."/>
            <person name="Teixiera M."/>
            <person name="Abouelleil A."/>
            <person name="Chapman S.B."/>
            <person name="Priest M."/>
            <person name="Young S.K."/>
            <person name="Wortman J."/>
            <person name="Nusbaum C."/>
            <person name="Birren B."/>
        </authorList>
    </citation>
    <scope>NUCLEOTIDE SEQUENCE [LARGE SCALE GENOMIC DNA]</scope>
    <source>
        <strain evidence="8 9">CBS 40295</strain>
    </source>
</reference>
<dbReference type="HOGENOM" id="CLU_020030_3_1_1"/>
<accession>A0A0D1Z9G8</accession>
<keyword evidence="2" id="KW-0805">Transcription regulation</keyword>
<sequence length="521" mass="58754">MRKPCHNCRRSRLRCDLSVPACRKCFLSGQQCLGYGKMYTWNNGVASRGKMMGKSFEMPADGSDQALSQPSSFSRPPSTRASSNPDSDTKRPLEAARAFQLGPSLLDPLVQDLSYSLRYYLSHFCSRLCQDLVTYDIPSHNPYRNLVAMTKEHPFLLQVIIANSAIHISNLHSHRPPIHSATNETSFASPGVVVSTKFKRDALLAEQLALQRLRQALPSIDRTGQDVVLTGILLFINFELMSSGKDGWKVHVDGARRIIDDFDFSLVSPSAETTMLHDYVVSDCLIYYVLGSTFSTQALNPKTQQQAMELLPVLERAQVNSYLSCPAELLQIMLWASHLSRSEVIQESQSWATAGHDQSLELMSKARSFDVRAWAARVRGISTHDDFDSRLHVASAHKAAICLYLHRAVPWRNLLQRHEIDQLTADIIQHLSHIQPGNHLLKSTSWPAFIAGAESRDRRQRVWILEHLSALWEMLPWGYLHTEVEMLTSIWSGEKDDSEAGDGQNGWLHQLKSRGKDWIVV</sequence>
<protein>
    <recommendedName>
        <fullName evidence="7">Zn(2)-C6 fungal-type domain-containing protein</fullName>
    </recommendedName>
</protein>
<dbReference type="GO" id="GO:0000976">
    <property type="term" value="F:transcription cis-regulatory region binding"/>
    <property type="evidence" value="ECO:0007669"/>
    <property type="project" value="TreeGrafter"/>
</dbReference>
<evidence type="ECO:0000256" key="5">
    <source>
        <dbReference type="ARBA" id="ARBA00023242"/>
    </source>
</evidence>
<evidence type="ECO:0000256" key="6">
    <source>
        <dbReference type="SAM" id="MobiDB-lite"/>
    </source>
</evidence>
<dbReference type="SUPFAM" id="SSF57701">
    <property type="entry name" value="Zn2/Cys6 DNA-binding domain"/>
    <property type="match status" value="1"/>
</dbReference>
<feature type="compositionally biased region" description="Polar residues" evidence="6">
    <location>
        <begin position="65"/>
        <end position="86"/>
    </location>
</feature>
<name>A0A0D1Z9G8_EXOME</name>
<keyword evidence="4" id="KW-0804">Transcription</keyword>
<dbReference type="STRING" id="212818.A0A0D1Z9G8"/>
<gene>
    <name evidence="8" type="ORF">PV10_05296</name>
</gene>
<keyword evidence="3" id="KW-0238">DNA-binding</keyword>
<dbReference type="GO" id="GO:0045944">
    <property type="term" value="P:positive regulation of transcription by RNA polymerase II"/>
    <property type="evidence" value="ECO:0007669"/>
    <property type="project" value="TreeGrafter"/>
</dbReference>
<evidence type="ECO:0000256" key="1">
    <source>
        <dbReference type="ARBA" id="ARBA00004123"/>
    </source>
</evidence>
<keyword evidence="9" id="KW-1185">Reference proteome</keyword>
<dbReference type="Gene3D" id="4.10.240.10">
    <property type="entry name" value="Zn(2)-C6 fungal-type DNA-binding domain"/>
    <property type="match status" value="1"/>
</dbReference>
<evidence type="ECO:0000313" key="8">
    <source>
        <dbReference type="EMBL" id="KIV90664.1"/>
    </source>
</evidence>
<dbReference type="PANTHER" id="PTHR37534">
    <property type="entry name" value="TRANSCRIPTIONAL ACTIVATOR PROTEIN UGA3"/>
    <property type="match status" value="1"/>
</dbReference>
<dbReference type="InterPro" id="IPR021858">
    <property type="entry name" value="Fun_TF"/>
</dbReference>
<dbReference type="Pfam" id="PF11951">
    <property type="entry name" value="Fungal_trans_2"/>
    <property type="match status" value="1"/>
</dbReference>
<dbReference type="RefSeq" id="XP_016222238.1">
    <property type="nucleotide sequence ID" value="XM_016369945.1"/>
</dbReference>
<dbReference type="InterPro" id="IPR036864">
    <property type="entry name" value="Zn2-C6_fun-type_DNA-bd_sf"/>
</dbReference>
<evidence type="ECO:0000259" key="7">
    <source>
        <dbReference type="PROSITE" id="PS50048"/>
    </source>
</evidence>
<feature type="region of interest" description="Disordered" evidence="6">
    <location>
        <begin position="55"/>
        <end position="91"/>
    </location>
</feature>
<dbReference type="AlphaFoldDB" id="A0A0D1Z9G8"/>
<dbReference type="EMBL" id="KN847523">
    <property type="protein sequence ID" value="KIV90664.1"/>
    <property type="molecule type" value="Genomic_DNA"/>
</dbReference>
<keyword evidence="5" id="KW-0539">Nucleus</keyword>
<dbReference type="GO" id="GO:0000981">
    <property type="term" value="F:DNA-binding transcription factor activity, RNA polymerase II-specific"/>
    <property type="evidence" value="ECO:0007669"/>
    <property type="project" value="InterPro"/>
</dbReference>
<dbReference type="Proteomes" id="UP000054302">
    <property type="component" value="Unassembled WGS sequence"/>
</dbReference>
<evidence type="ECO:0000256" key="3">
    <source>
        <dbReference type="ARBA" id="ARBA00023125"/>
    </source>
</evidence>
<evidence type="ECO:0000256" key="4">
    <source>
        <dbReference type="ARBA" id="ARBA00023163"/>
    </source>
</evidence>
<dbReference type="OrthoDB" id="5380854at2759"/>
<dbReference type="PROSITE" id="PS50048">
    <property type="entry name" value="ZN2_CY6_FUNGAL_2"/>
    <property type="match status" value="1"/>
</dbReference>
<dbReference type="OMA" id="KQKAMGH"/>
<evidence type="ECO:0000256" key="2">
    <source>
        <dbReference type="ARBA" id="ARBA00023015"/>
    </source>
</evidence>
<dbReference type="GeneID" id="27323141"/>
<evidence type="ECO:0000313" key="9">
    <source>
        <dbReference type="Proteomes" id="UP000054302"/>
    </source>
</evidence>
<feature type="domain" description="Zn(2)-C6 fungal-type" evidence="7">
    <location>
        <begin position="4"/>
        <end position="32"/>
    </location>
</feature>
<comment type="subcellular location">
    <subcellularLocation>
        <location evidence="1">Nucleus</location>
    </subcellularLocation>
</comment>
<proteinExistence type="predicted"/>